<accession>A0ABS9ZSW9</accession>
<organism evidence="2 3">
    <name type="scientific">Pedobacter montanisoli</name>
    <dbReference type="NCBI Taxonomy" id="2923277"/>
    <lineage>
        <taxon>Bacteria</taxon>
        <taxon>Pseudomonadati</taxon>
        <taxon>Bacteroidota</taxon>
        <taxon>Sphingobacteriia</taxon>
        <taxon>Sphingobacteriales</taxon>
        <taxon>Sphingobacteriaceae</taxon>
        <taxon>Pedobacter</taxon>
    </lineage>
</organism>
<comment type="caution">
    <text evidence="2">The sequence shown here is derived from an EMBL/GenBank/DDBJ whole genome shotgun (WGS) entry which is preliminary data.</text>
</comment>
<evidence type="ECO:0000313" key="2">
    <source>
        <dbReference type="EMBL" id="MCJ0741686.1"/>
    </source>
</evidence>
<evidence type="ECO:0000259" key="1">
    <source>
        <dbReference type="Pfam" id="PF07566"/>
    </source>
</evidence>
<gene>
    <name evidence="2" type="ORF">MMF97_03105</name>
</gene>
<dbReference type="Proteomes" id="UP001165460">
    <property type="component" value="Unassembled WGS sequence"/>
</dbReference>
<sequence>MKDQVKLFMIMLGCKPQGRNTEQHDIFFGIATDLKNLVPKINAFWPEANGKIHIDAYREITRVNDFAIEIIPRNQAVEHAEKLFFLNLGGYKEHIFEEFHYKFLSVATGKAEATKQAKETTFYQHYGFEGAVSHIDDKYGVDVDDIFEIADILCEQDKTTYQIKITPTSGRQEDEPVIGYLPLSRL</sequence>
<keyword evidence="3" id="KW-1185">Reference proteome</keyword>
<evidence type="ECO:0000313" key="3">
    <source>
        <dbReference type="Proteomes" id="UP001165460"/>
    </source>
</evidence>
<proteinExistence type="predicted"/>
<dbReference type="EMBL" id="JALGBH010000001">
    <property type="protein sequence ID" value="MCJ0741686.1"/>
    <property type="molecule type" value="Genomic_DNA"/>
</dbReference>
<reference evidence="2" key="1">
    <citation type="submission" date="2022-03" db="EMBL/GenBank/DDBJ databases">
        <authorList>
            <person name="Woo C.Y."/>
        </authorList>
    </citation>
    <scope>NUCLEOTIDE SEQUENCE</scope>
    <source>
        <strain evidence="2">CYS-01</strain>
    </source>
</reference>
<dbReference type="Pfam" id="PF07566">
    <property type="entry name" value="DUF1543"/>
    <property type="match status" value="1"/>
</dbReference>
<dbReference type="RefSeq" id="WP_243359064.1">
    <property type="nucleotide sequence ID" value="NZ_JALGBH010000001.1"/>
</dbReference>
<dbReference type="Gene3D" id="3.10.20.10">
    <property type="match status" value="2"/>
</dbReference>
<feature type="domain" description="DUF1543" evidence="1">
    <location>
        <begin position="19"/>
        <end position="69"/>
    </location>
</feature>
<name>A0ABS9ZSW9_9SPHI</name>
<dbReference type="InterPro" id="IPR011440">
    <property type="entry name" value="DUF1543"/>
</dbReference>
<protein>
    <submittedName>
        <fullName evidence="2">DUF1543 domain-containing protein</fullName>
    </submittedName>
</protein>